<dbReference type="GO" id="GO:0009231">
    <property type="term" value="P:riboflavin biosynthetic process"/>
    <property type="evidence" value="ECO:0007669"/>
    <property type="project" value="TreeGrafter"/>
</dbReference>
<evidence type="ECO:0000256" key="3">
    <source>
        <dbReference type="ARBA" id="ARBA00022842"/>
    </source>
</evidence>
<dbReference type="Gene3D" id="3.40.50.1000">
    <property type="entry name" value="HAD superfamily/HAD-like"/>
    <property type="match status" value="1"/>
</dbReference>
<dbReference type="Proteomes" id="UP000191897">
    <property type="component" value="Unassembled WGS sequence"/>
</dbReference>
<name>A0A1S7SG23_AGRTU</name>
<dbReference type="EMBL" id="FBWC01000045">
    <property type="protein sequence ID" value="CUX68775.1"/>
    <property type="molecule type" value="Genomic_DNA"/>
</dbReference>
<dbReference type="SFLD" id="SFLDS00003">
    <property type="entry name" value="Haloacid_Dehalogenase"/>
    <property type="match status" value="1"/>
</dbReference>
<evidence type="ECO:0000256" key="2">
    <source>
        <dbReference type="ARBA" id="ARBA00022801"/>
    </source>
</evidence>
<dbReference type="InterPro" id="IPR023214">
    <property type="entry name" value="HAD_sf"/>
</dbReference>
<protein>
    <submittedName>
        <fullName evidence="4">Putative Phosphoglycolate phosphatase</fullName>
        <ecNumber evidence="4">3.1.3.18</ecNumber>
    </submittedName>
</protein>
<evidence type="ECO:0000313" key="5">
    <source>
        <dbReference type="Proteomes" id="UP000191897"/>
    </source>
</evidence>
<dbReference type="RefSeq" id="WP_080868305.1">
    <property type="nucleotide sequence ID" value="NZ_LT009734.1"/>
</dbReference>
<comment type="cofactor">
    <cofactor evidence="1">
        <name>Mg(2+)</name>
        <dbReference type="ChEBI" id="CHEBI:18420"/>
    </cofactor>
</comment>
<dbReference type="InterPro" id="IPR006439">
    <property type="entry name" value="HAD-SF_hydro_IA"/>
</dbReference>
<dbReference type="GO" id="GO:0008967">
    <property type="term" value="F:phosphoglycolate phosphatase activity"/>
    <property type="evidence" value="ECO:0007669"/>
    <property type="project" value="UniProtKB-EC"/>
</dbReference>
<gene>
    <name evidence="4" type="ORF">AGR4C_pc30079</name>
</gene>
<dbReference type="NCBIfam" id="TIGR01549">
    <property type="entry name" value="HAD-SF-IA-v1"/>
    <property type="match status" value="1"/>
</dbReference>
<accession>A0A1S7SG23</accession>
<dbReference type="Pfam" id="PF00702">
    <property type="entry name" value="Hydrolase"/>
    <property type="match status" value="1"/>
</dbReference>
<dbReference type="NCBIfam" id="TIGR01509">
    <property type="entry name" value="HAD-SF-IA-v3"/>
    <property type="match status" value="1"/>
</dbReference>
<dbReference type="PANTHER" id="PTHR46470">
    <property type="entry name" value="N-ACYLNEURAMINATE-9-PHOSPHATASE"/>
    <property type="match status" value="1"/>
</dbReference>
<dbReference type="SUPFAM" id="SSF56784">
    <property type="entry name" value="HAD-like"/>
    <property type="match status" value="1"/>
</dbReference>
<dbReference type="PRINTS" id="PR00413">
    <property type="entry name" value="HADHALOGNASE"/>
</dbReference>
<evidence type="ECO:0000313" key="4">
    <source>
        <dbReference type="EMBL" id="CUX68775.1"/>
    </source>
</evidence>
<keyword evidence="2 4" id="KW-0378">Hydrolase</keyword>
<keyword evidence="3" id="KW-0460">Magnesium</keyword>
<sequence length="248" mass="27516">MLQLPQGILFDLDETILTEGDRLTILLDVAEQMEEFLTPNTPVELAAALDAALRDFWSSSPQARAERLGARFSIKSARESVISDALRELSASGMPEVGIEFCERFTQARASATRLFDGAADTLKELRRVGVRLSLVTNGAADIQREKLERFELSTLFDHVQIEGEIGFGKPEEMAYRHAMKSLGTEPANTWMVGDNLEWEVAAPQRLGIHAIWHDPSGEGLPAACRIRPDRIIGRLSELLYPVKTDAL</sequence>
<dbReference type="InterPro" id="IPR051400">
    <property type="entry name" value="HAD-like_hydrolase"/>
</dbReference>
<evidence type="ECO:0000256" key="1">
    <source>
        <dbReference type="ARBA" id="ARBA00001946"/>
    </source>
</evidence>
<dbReference type="PANTHER" id="PTHR46470:SF4">
    <property type="entry name" value="5-AMINO-6-(5-PHOSPHO-D-RIBITYLAMINO)URACIL PHOSPHATASE YIGB"/>
    <property type="match status" value="1"/>
</dbReference>
<dbReference type="Gene3D" id="1.20.120.1600">
    <property type="match status" value="1"/>
</dbReference>
<dbReference type="EC" id="3.1.3.18" evidence="4"/>
<dbReference type="AlphaFoldDB" id="A0A1S7SG23"/>
<proteinExistence type="predicted"/>
<dbReference type="SFLD" id="SFLDG01129">
    <property type="entry name" value="C1.5:_HAD__Beta-PGM__Phosphata"/>
    <property type="match status" value="1"/>
</dbReference>
<reference evidence="4 5" key="1">
    <citation type="submission" date="2016-01" db="EMBL/GenBank/DDBJ databases">
        <authorList>
            <person name="Oliw E.H."/>
        </authorList>
    </citation>
    <scope>NUCLEOTIDE SEQUENCE [LARGE SCALE GENOMIC DNA]</scope>
    <source>
        <strain evidence="4 5">Kerr 14</strain>
    </source>
</reference>
<dbReference type="InterPro" id="IPR036412">
    <property type="entry name" value="HAD-like_sf"/>
</dbReference>
<organism evidence="4 5">
    <name type="scientific">Agrobacterium tumefaciens str. Kerr 14</name>
    <dbReference type="NCBI Taxonomy" id="1183424"/>
    <lineage>
        <taxon>Bacteria</taxon>
        <taxon>Pseudomonadati</taxon>
        <taxon>Pseudomonadota</taxon>
        <taxon>Alphaproteobacteria</taxon>
        <taxon>Hyphomicrobiales</taxon>
        <taxon>Rhizobiaceae</taxon>
        <taxon>Rhizobium/Agrobacterium group</taxon>
        <taxon>Agrobacterium</taxon>
        <taxon>Agrobacterium tumefaciens complex</taxon>
    </lineage>
</organism>